<protein>
    <submittedName>
        <fullName evidence="1">Uncharacterized protein</fullName>
    </submittedName>
</protein>
<sequence>MHRNFENGFRDRIEANGQRVVIVDGEEYPNFVKYGGRPLGMERDAQIARPVQRSAIATGGVDPHVRIQDMDREGIDIAVLYPSGTTSMCAVQDPYLESALYQAYNRWLYRLLLALSQPFKRIGDDFYASPRIRRCGNFARGSRILGCGHFDFSAHG</sequence>
<organism evidence="1 2">
    <name type="scientific">Desertifilum tharense IPPAS B-1220</name>
    <dbReference type="NCBI Taxonomy" id="1781255"/>
    <lineage>
        <taxon>Bacteria</taxon>
        <taxon>Bacillati</taxon>
        <taxon>Cyanobacteriota</taxon>
        <taxon>Cyanophyceae</taxon>
        <taxon>Desertifilales</taxon>
        <taxon>Desertifilaceae</taxon>
        <taxon>Desertifilum</taxon>
    </lineage>
</organism>
<evidence type="ECO:0000313" key="2">
    <source>
        <dbReference type="Proteomes" id="UP000095472"/>
    </source>
</evidence>
<keyword evidence="2" id="KW-1185">Reference proteome</keyword>
<gene>
    <name evidence="1" type="ORF">BH720_029830</name>
</gene>
<dbReference type="Proteomes" id="UP000095472">
    <property type="component" value="Chromosome"/>
</dbReference>
<reference evidence="1 2" key="1">
    <citation type="journal article" date="2016" name="Genome Announc.">
        <title>Draft Genome Sequence of the Thermotolerant Cyanobacterium Desertifilum sp. IPPAS B-1220.</title>
        <authorList>
            <person name="Mironov K.S."/>
            <person name="Sinetova M.A."/>
            <person name="Bolatkhan K."/>
            <person name="Zayadan B.K."/>
            <person name="Ustinova V.V."/>
            <person name="Kupriyanova E.V."/>
            <person name="Skrypnik A.N."/>
            <person name="Gogoleva N.E."/>
            <person name="Gogolev Y.V."/>
            <person name="Los D.A."/>
        </authorList>
    </citation>
    <scope>NUCLEOTIDE SEQUENCE [LARGE SCALE GENOMIC DNA]</scope>
    <source>
        <strain evidence="1 2">IPPAS B-1220</strain>
    </source>
</reference>
<proteinExistence type="predicted"/>
<name>A0ACD5GRL1_9CYAN</name>
<evidence type="ECO:0000313" key="1">
    <source>
        <dbReference type="EMBL" id="XPM63460.1"/>
    </source>
</evidence>
<dbReference type="EMBL" id="CP182909">
    <property type="protein sequence ID" value="XPM63460.1"/>
    <property type="molecule type" value="Genomic_DNA"/>
</dbReference>
<accession>A0ACD5GRL1</accession>